<feature type="region of interest" description="Disordered" evidence="1">
    <location>
        <begin position="1"/>
        <end position="21"/>
    </location>
</feature>
<dbReference type="PANTHER" id="PTHR16156">
    <property type="entry name" value="AFTIPHILIN A-RELATED"/>
    <property type="match status" value="1"/>
</dbReference>
<evidence type="ECO:0000313" key="3">
    <source>
        <dbReference type="EMBL" id="KGL74032.1"/>
    </source>
</evidence>
<feature type="non-terminal residue" evidence="3">
    <location>
        <position position="1"/>
    </location>
</feature>
<dbReference type="STRING" id="94827.A0A099YX62"/>
<reference evidence="3 4" key="1">
    <citation type="submission" date="2014-06" db="EMBL/GenBank/DDBJ databases">
        <title>Genome evolution of avian class.</title>
        <authorList>
            <person name="Zhang G."/>
            <person name="Li C."/>
        </authorList>
    </citation>
    <scope>NUCLEOTIDE SEQUENCE [LARGE SCALE GENOMIC DNA]</scope>
    <source>
        <strain evidence="3">BGI_N309</strain>
    </source>
</reference>
<accession>A0A099YX62</accession>
<evidence type="ECO:0000259" key="2">
    <source>
        <dbReference type="Pfam" id="PF15045"/>
    </source>
</evidence>
<gene>
    <name evidence="3" type="ORF">N309_04457</name>
</gene>
<feature type="region of interest" description="Disordered" evidence="1">
    <location>
        <begin position="103"/>
        <end position="123"/>
    </location>
</feature>
<proteinExistence type="predicted"/>
<feature type="non-terminal residue" evidence="3">
    <location>
        <position position="312"/>
    </location>
</feature>
<evidence type="ECO:0000256" key="1">
    <source>
        <dbReference type="SAM" id="MobiDB-lite"/>
    </source>
</evidence>
<name>A0A099YX62_TINGU</name>
<dbReference type="GO" id="GO:0030276">
    <property type="term" value="F:clathrin binding"/>
    <property type="evidence" value="ECO:0007669"/>
    <property type="project" value="InterPro"/>
</dbReference>
<organism evidence="3 4">
    <name type="scientific">Tinamus guttatus</name>
    <name type="common">White-throated tinamou</name>
    <dbReference type="NCBI Taxonomy" id="94827"/>
    <lineage>
        <taxon>Eukaryota</taxon>
        <taxon>Metazoa</taxon>
        <taxon>Chordata</taxon>
        <taxon>Craniata</taxon>
        <taxon>Vertebrata</taxon>
        <taxon>Euteleostomi</taxon>
        <taxon>Archelosauria</taxon>
        <taxon>Archosauria</taxon>
        <taxon>Dinosauria</taxon>
        <taxon>Saurischia</taxon>
        <taxon>Theropoda</taxon>
        <taxon>Coelurosauria</taxon>
        <taxon>Aves</taxon>
        <taxon>Palaeognathae</taxon>
        <taxon>Tinamiformes</taxon>
        <taxon>Tinamidae</taxon>
        <taxon>Tinamus</taxon>
    </lineage>
</organism>
<dbReference type="GO" id="GO:0030121">
    <property type="term" value="C:AP-1 adaptor complex"/>
    <property type="evidence" value="ECO:0007669"/>
    <property type="project" value="TreeGrafter"/>
</dbReference>
<dbReference type="InterPro" id="IPR046359">
    <property type="entry name" value="Aftin-like"/>
</dbReference>
<evidence type="ECO:0000313" key="4">
    <source>
        <dbReference type="Proteomes" id="UP000053641"/>
    </source>
</evidence>
<sequence length="312" mass="34812">DVGDISLHGSNHNSNERGNNEEMTNLEVMQQSLPIVNSKGSCKQVSDSSHNTLEISGSWGDFEGFRESLDKAEIFGHNPEVLGKSMTTSKDVTDLRRGCCSASTGHFSSEPSPHTGRQEASSSLNEVNHSYGHIFKLGFPEVAVPQSRESIRSLDEVFDTNNEDTGIADFTKNQLCTDCGNIWRILKDFDNTSSLRHPWSKSHCQENLLSVLGINANQKDFPESQDILVDESNAKDDEDFGFDGFNINNCKALIQTYWAVSPDSRDGHLFTCNLLLNRTTSGGNMQYITIPRKKQVFTMHNLKMKFFSNDVC</sequence>
<dbReference type="PANTHER" id="PTHR16156:SF7">
    <property type="entry name" value="CLATHRIN BINDING BOX OF AFTIPHILIN CONTAINING 1"/>
    <property type="match status" value="1"/>
</dbReference>
<dbReference type="EMBL" id="KL886594">
    <property type="protein sequence ID" value="KGL74032.1"/>
    <property type="molecule type" value="Genomic_DNA"/>
</dbReference>
<dbReference type="GO" id="GO:0032588">
    <property type="term" value="C:trans-Golgi network membrane"/>
    <property type="evidence" value="ECO:0007669"/>
    <property type="project" value="InterPro"/>
</dbReference>
<dbReference type="InterPro" id="IPR029205">
    <property type="entry name" value="Clathrin-bd"/>
</dbReference>
<feature type="domain" description="Aftiphilin clathrin-binding box" evidence="2">
    <location>
        <begin position="180"/>
        <end position="256"/>
    </location>
</feature>
<dbReference type="Pfam" id="PF15045">
    <property type="entry name" value="Clathrin_bdg"/>
    <property type="match status" value="1"/>
</dbReference>
<keyword evidence="4" id="KW-1185">Reference proteome</keyword>
<dbReference type="AlphaFoldDB" id="A0A099YX62"/>
<feature type="compositionally biased region" description="Polar residues" evidence="1">
    <location>
        <begin position="103"/>
        <end position="112"/>
    </location>
</feature>
<protein>
    <submittedName>
        <fullName evidence="3">Uncharacterized protein C14orf79</fullName>
    </submittedName>
</protein>
<dbReference type="Proteomes" id="UP000053641">
    <property type="component" value="Unassembled WGS sequence"/>
</dbReference>